<evidence type="ECO:0000256" key="1">
    <source>
        <dbReference type="SAM" id="SignalP"/>
    </source>
</evidence>
<protein>
    <submittedName>
        <fullName evidence="2">Uncharacterized protein</fullName>
    </submittedName>
</protein>
<dbReference type="AlphaFoldDB" id="A0A2A2ZN30"/>
<evidence type="ECO:0000313" key="3">
    <source>
        <dbReference type="Proteomes" id="UP000217768"/>
    </source>
</evidence>
<name>A0A2A2ZN30_MYCAV</name>
<gene>
    <name evidence="2" type="ORF">CKJ66_04670</name>
</gene>
<dbReference type="EMBL" id="NSFD01000005">
    <property type="protein sequence ID" value="PBA27902.1"/>
    <property type="molecule type" value="Genomic_DNA"/>
</dbReference>
<feature type="signal peptide" evidence="1">
    <location>
        <begin position="1"/>
        <end position="31"/>
    </location>
</feature>
<feature type="chain" id="PRO_5012064885" evidence="1">
    <location>
        <begin position="32"/>
        <end position="176"/>
    </location>
</feature>
<dbReference type="Proteomes" id="UP000217768">
    <property type="component" value="Unassembled WGS sequence"/>
</dbReference>
<comment type="caution">
    <text evidence="2">The sequence shown here is derived from an EMBL/GenBank/DDBJ whole genome shotgun (WGS) entry which is preliminary data.</text>
</comment>
<sequence length="176" mass="18805">MTKATKLRVTAAATLAVIAATTYLFSQYAAAQKPASLGALPVYPFVGSAYSLDDIAPADRTRAEELLRRVAGSVVDGYQPVAERFLAVEGDFIWDAVRTSVGGYLSRAGFGVQDAGQRPGPGEDTAFIVWERTNRLQRLANPGKVVAIGLQSPVRGGQAGDQNVHVYAYFELSPRS</sequence>
<organism evidence="2 3">
    <name type="scientific">Mycobacterium avium</name>
    <dbReference type="NCBI Taxonomy" id="1764"/>
    <lineage>
        <taxon>Bacteria</taxon>
        <taxon>Bacillati</taxon>
        <taxon>Actinomycetota</taxon>
        <taxon>Actinomycetes</taxon>
        <taxon>Mycobacteriales</taxon>
        <taxon>Mycobacteriaceae</taxon>
        <taxon>Mycobacterium</taxon>
        <taxon>Mycobacterium avium complex (MAC)</taxon>
    </lineage>
</organism>
<proteinExistence type="predicted"/>
<keyword evidence="1" id="KW-0732">Signal</keyword>
<accession>A0A2A2ZN30</accession>
<dbReference type="RefSeq" id="WP_095794997.1">
    <property type="nucleotide sequence ID" value="NZ_NSFD01000005.1"/>
</dbReference>
<evidence type="ECO:0000313" key="2">
    <source>
        <dbReference type="EMBL" id="PBA27902.1"/>
    </source>
</evidence>
<reference evidence="2 3" key="1">
    <citation type="submission" date="2017-08" db="EMBL/GenBank/DDBJ databases">
        <title>Phylogenetic analysis of Mycobacterium avium complex whole genomes.</title>
        <authorList>
            <person name="Caverly L.J."/>
            <person name="Spilker T."/>
            <person name="Lipuma J."/>
        </authorList>
    </citation>
    <scope>NUCLEOTIDE SEQUENCE [LARGE SCALE GENOMIC DNA]</scope>
    <source>
        <strain evidence="2 3">FLAC0165</strain>
    </source>
</reference>